<evidence type="ECO:0000259" key="4">
    <source>
        <dbReference type="PROSITE" id="PS50995"/>
    </source>
</evidence>
<dbReference type="SUPFAM" id="SSF46785">
    <property type="entry name" value="Winged helix' DNA-binding domain"/>
    <property type="match status" value="1"/>
</dbReference>
<dbReference type="InterPro" id="IPR036388">
    <property type="entry name" value="WH-like_DNA-bd_sf"/>
</dbReference>
<dbReference type="GO" id="GO:0003700">
    <property type="term" value="F:DNA-binding transcription factor activity"/>
    <property type="evidence" value="ECO:0007669"/>
    <property type="project" value="InterPro"/>
</dbReference>
<evidence type="ECO:0000256" key="1">
    <source>
        <dbReference type="ARBA" id="ARBA00023015"/>
    </source>
</evidence>
<keyword evidence="2" id="KW-0238">DNA-binding</keyword>
<evidence type="ECO:0000256" key="2">
    <source>
        <dbReference type="ARBA" id="ARBA00023125"/>
    </source>
</evidence>
<dbReference type="SMART" id="SM00347">
    <property type="entry name" value="HTH_MARR"/>
    <property type="match status" value="1"/>
</dbReference>
<dbReference type="RefSeq" id="WP_160736603.1">
    <property type="nucleotide sequence ID" value="NZ_WTYT01000004.1"/>
</dbReference>
<dbReference type="EMBL" id="WTYT01000004">
    <property type="protein sequence ID" value="MXO66166.1"/>
    <property type="molecule type" value="Genomic_DNA"/>
</dbReference>
<gene>
    <name evidence="5" type="ORF">GRI91_10400</name>
</gene>
<protein>
    <submittedName>
        <fullName evidence="5">MarR family transcriptional regulator</fullName>
    </submittedName>
</protein>
<name>A0A6I4T5L6_9SPHN</name>
<dbReference type="PANTHER" id="PTHR42756:SF1">
    <property type="entry name" value="TRANSCRIPTIONAL REPRESSOR OF EMRAB OPERON"/>
    <property type="match status" value="1"/>
</dbReference>
<dbReference type="OrthoDB" id="582199at2"/>
<dbReference type="Pfam" id="PF12802">
    <property type="entry name" value="MarR_2"/>
    <property type="match status" value="1"/>
</dbReference>
<sequence>MSLPASWTLFGPDHIPQRLLLLAKMIDRISSKRLQHDFGISVAQWRVLAFICTLGPTSGSYLGEASEIDPSEISRAVKAMLTSGLVTRDYEEGSRKRQIISPTEAGKSLFEKVRDTRRTYFTEITKDLSSDERVEFDRAMEVIAKAVIRERDQA</sequence>
<dbReference type="AlphaFoldDB" id="A0A6I4T5L6"/>
<organism evidence="5 6">
    <name type="scientific">Altericroceibacterium endophyticum</name>
    <dbReference type="NCBI Taxonomy" id="1808508"/>
    <lineage>
        <taxon>Bacteria</taxon>
        <taxon>Pseudomonadati</taxon>
        <taxon>Pseudomonadota</taxon>
        <taxon>Alphaproteobacteria</taxon>
        <taxon>Sphingomonadales</taxon>
        <taxon>Erythrobacteraceae</taxon>
        <taxon>Altericroceibacterium</taxon>
    </lineage>
</organism>
<evidence type="ECO:0000313" key="6">
    <source>
        <dbReference type="Proteomes" id="UP000438476"/>
    </source>
</evidence>
<comment type="caution">
    <text evidence="5">The sequence shown here is derived from an EMBL/GenBank/DDBJ whole genome shotgun (WGS) entry which is preliminary data.</text>
</comment>
<accession>A0A6I4T5L6</accession>
<dbReference type="PROSITE" id="PS50995">
    <property type="entry name" value="HTH_MARR_2"/>
    <property type="match status" value="1"/>
</dbReference>
<reference evidence="5 6" key="1">
    <citation type="submission" date="2019-12" db="EMBL/GenBank/DDBJ databases">
        <title>Genomic-based taxomic classification of the family Erythrobacteraceae.</title>
        <authorList>
            <person name="Xu L."/>
        </authorList>
    </citation>
    <scope>NUCLEOTIDE SEQUENCE [LARGE SCALE GENOMIC DNA]</scope>
    <source>
        <strain evidence="5 6">LMG 29518</strain>
    </source>
</reference>
<dbReference type="Gene3D" id="1.10.10.10">
    <property type="entry name" value="Winged helix-like DNA-binding domain superfamily/Winged helix DNA-binding domain"/>
    <property type="match status" value="1"/>
</dbReference>
<keyword evidence="3" id="KW-0804">Transcription</keyword>
<dbReference type="Proteomes" id="UP000438476">
    <property type="component" value="Unassembled WGS sequence"/>
</dbReference>
<keyword evidence="6" id="KW-1185">Reference proteome</keyword>
<dbReference type="GO" id="GO:0003677">
    <property type="term" value="F:DNA binding"/>
    <property type="evidence" value="ECO:0007669"/>
    <property type="project" value="UniProtKB-KW"/>
</dbReference>
<dbReference type="InterPro" id="IPR036390">
    <property type="entry name" value="WH_DNA-bd_sf"/>
</dbReference>
<keyword evidence="1" id="KW-0805">Transcription regulation</keyword>
<dbReference type="PANTHER" id="PTHR42756">
    <property type="entry name" value="TRANSCRIPTIONAL REGULATOR, MARR"/>
    <property type="match status" value="1"/>
</dbReference>
<evidence type="ECO:0000256" key="3">
    <source>
        <dbReference type="ARBA" id="ARBA00023163"/>
    </source>
</evidence>
<evidence type="ECO:0000313" key="5">
    <source>
        <dbReference type="EMBL" id="MXO66166.1"/>
    </source>
</evidence>
<dbReference type="InterPro" id="IPR000835">
    <property type="entry name" value="HTH_MarR-typ"/>
</dbReference>
<proteinExistence type="predicted"/>
<feature type="domain" description="HTH marR-type" evidence="4">
    <location>
        <begin position="12"/>
        <end position="145"/>
    </location>
</feature>